<dbReference type="Proteomes" id="UP001500037">
    <property type="component" value="Unassembled WGS sequence"/>
</dbReference>
<keyword evidence="1" id="KW-0732">Signal</keyword>
<proteinExistence type="predicted"/>
<evidence type="ECO:0000259" key="2">
    <source>
        <dbReference type="PROSITE" id="PS50927"/>
    </source>
</evidence>
<gene>
    <name evidence="3" type="ORF">GCM10009665_40910</name>
</gene>
<sequence length="176" mass="18086">MRRHTSRLTGIGRIALLGASAALALGTTLAAGTAAQAAPAPVSAASRIANDEPATFVYGGSGLDLNQSWTAGYGETALTLQGNGNVVLTHNGAVVWAPVTNGTGHRLVMQSDGNLVVYNAANWPVWSSGTYNHPGAFLDIMPGGAIAMYYNNTIIWWSNSLPVQPPPCGVGGVLCP</sequence>
<name>A0ABN1WCU8_9ACTN</name>
<feature type="domain" description="Bulb-type lectin" evidence="2">
    <location>
        <begin position="54"/>
        <end position="161"/>
    </location>
</feature>
<evidence type="ECO:0000313" key="3">
    <source>
        <dbReference type="EMBL" id="GAA1245887.1"/>
    </source>
</evidence>
<dbReference type="RefSeq" id="WP_344443246.1">
    <property type="nucleotide sequence ID" value="NZ_BAAALF010000073.1"/>
</dbReference>
<evidence type="ECO:0000313" key="4">
    <source>
        <dbReference type="Proteomes" id="UP001500037"/>
    </source>
</evidence>
<dbReference type="SMART" id="SM00108">
    <property type="entry name" value="B_lectin"/>
    <property type="match status" value="1"/>
</dbReference>
<organism evidence="3 4">
    <name type="scientific">Kitasatospora nipponensis</name>
    <dbReference type="NCBI Taxonomy" id="258049"/>
    <lineage>
        <taxon>Bacteria</taxon>
        <taxon>Bacillati</taxon>
        <taxon>Actinomycetota</taxon>
        <taxon>Actinomycetes</taxon>
        <taxon>Kitasatosporales</taxon>
        <taxon>Streptomycetaceae</taxon>
        <taxon>Kitasatospora</taxon>
    </lineage>
</organism>
<evidence type="ECO:0000256" key="1">
    <source>
        <dbReference type="SAM" id="SignalP"/>
    </source>
</evidence>
<dbReference type="InterPro" id="IPR036426">
    <property type="entry name" value="Bulb-type_lectin_dom_sf"/>
</dbReference>
<dbReference type="PROSITE" id="PS50927">
    <property type="entry name" value="BULB_LECTIN"/>
    <property type="match status" value="1"/>
</dbReference>
<dbReference type="PROSITE" id="PS51318">
    <property type="entry name" value="TAT"/>
    <property type="match status" value="1"/>
</dbReference>
<protein>
    <recommendedName>
        <fullName evidence="2">Bulb-type lectin domain-containing protein</fullName>
    </recommendedName>
</protein>
<dbReference type="EMBL" id="BAAALF010000073">
    <property type="protein sequence ID" value="GAA1245887.1"/>
    <property type="molecule type" value="Genomic_DNA"/>
</dbReference>
<dbReference type="InterPro" id="IPR006311">
    <property type="entry name" value="TAT_signal"/>
</dbReference>
<keyword evidence="4" id="KW-1185">Reference proteome</keyword>
<dbReference type="InterPro" id="IPR001480">
    <property type="entry name" value="Bulb-type_lectin_dom"/>
</dbReference>
<comment type="caution">
    <text evidence="3">The sequence shown here is derived from an EMBL/GenBank/DDBJ whole genome shotgun (WGS) entry which is preliminary data.</text>
</comment>
<dbReference type="Gene3D" id="2.90.10.10">
    <property type="entry name" value="Bulb-type lectin domain"/>
    <property type="match status" value="2"/>
</dbReference>
<feature type="chain" id="PRO_5045627189" description="Bulb-type lectin domain-containing protein" evidence="1">
    <location>
        <begin position="31"/>
        <end position="176"/>
    </location>
</feature>
<accession>A0ABN1WCU8</accession>
<dbReference type="SUPFAM" id="SSF51110">
    <property type="entry name" value="alpha-D-mannose-specific plant lectins"/>
    <property type="match status" value="1"/>
</dbReference>
<reference evidence="3 4" key="1">
    <citation type="journal article" date="2019" name="Int. J. Syst. Evol. Microbiol.">
        <title>The Global Catalogue of Microorganisms (GCM) 10K type strain sequencing project: providing services to taxonomists for standard genome sequencing and annotation.</title>
        <authorList>
            <consortium name="The Broad Institute Genomics Platform"/>
            <consortium name="The Broad Institute Genome Sequencing Center for Infectious Disease"/>
            <person name="Wu L."/>
            <person name="Ma J."/>
        </authorList>
    </citation>
    <scope>NUCLEOTIDE SEQUENCE [LARGE SCALE GENOMIC DNA]</scope>
    <source>
        <strain evidence="3 4">JCM 13004</strain>
    </source>
</reference>
<feature type="signal peptide" evidence="1">
    <location>
        <begin position="1"/>
        <end position="30"/>
    </location>
</feature>